<name>U2UUW9_9ACTN</name>
<evidence type="ECO:0000313" key="2">
    <source>
        <dbReference type="Proteomes" id="UP000016638"/>
    </source>
</evidence>
<proteinExistence type="predicted"/>
<dbReference type="Proteomes" id="UP000016638">
    <property type="component" value="Unassembled WGS sequence"/>
</dbReference>
<sequence length="71" mass="7993">MQRSEYVHGTFHGLPKSHADSFSWRYSYKDSADAYTEHLHGMCLMQVPLSGIAAIATVQLKLPKLLTVQET</sequence>
<evidence type="ECO:0000313" key="1">
    <source>
        <dbReference type="EMBL" id="ERL06917.1"/>
    </source>
</evidence>
<dbReference type="EMBL" id="AWEZ01000061">
    <property type="protein sequence ID" value="ERL06917.1"/>
    <property type="molecule type" value="Genomic_DNA"/>
</dbReference>
<dbReference type="AlphaFoldDB" id="U2UUW9"/>
<gene>
    <name evidence="1" type="ORF">HMPREF1316_0944</name>
</gene>
<comment type="caution">
    <text evidence="1">The sequence shown here is derived from an EMBL/GenBank/DDBJ whole genome shotgun (WGS) entry which is preliminary data.</text>
</comment>
<keyword evidence="2" id="KW-1185">Reference proteome</keyword>
<organism evidence="1 2">
    <name type="scientific">Olsenella profusa F0195</name>
    <dbReference type="NCBI Taxonomy" id="1125712"/>
    <lineage>
        <taxon>Bacteria</taxon>
        <taxon>Bacillati</taxon>
        <taxon>Actinomycetota</taxon>
        <taxon>Coriobacteriia</taxon>
        <taxon>Coriobacteriales</taxon>
        <taxon>Atopobiaceae</taxon>
        <taxon>Olsenella</taxon>
    </lineage>
</organism>
<accession>U2UUW9</accession>
<reference evidence="1 2" key="1">
    <citation type="submission" date="2013-08" db="EMBL/GenBank/DDBJ databases">
        <authorList>
            <person name="Durkin A.S."/>
            <person name="Haft D.R."/>
            <person name="McCorrison J."/>
            <person name="Torralba M."/>
            <person name="Gillis M."/>
            <person name="Haft D.H."/>
            <person name="Methe B."/>
            <person name="Sutton G."/>
            <person name="Nelson K.E."/>
        </authorList>
    </citation>
    <scope>NUCLEOTIDE SEQUENCE [LARGE SCALE GENOMIC DNA]</scope>
    <source>
        <strain evidence="1 2">F0195</strain>
    </source>
</reference>
<protein>
    <submittedName>
        <fullName evidence="1">Uncharacterized protein</fullName>
    </submittedName>
</protein>